<sequence>MNRWTRCSAAVVCLAAAGAAQAQSCRLQTQTLRLPLVSQNMPKYAYQVRVQVGTPPASATSAAAASQVLEVDTGSTGVVVPLSAAIQQAWDASTKLGYIFYSSNSQYHPGKYVQVPMLLGVSADGNSAAARIDAIEVLAAQCTCDVATIPKGTPPGSAKTLSQAPDNCAAYNNTLALSSGGTQTLKDCKTISPDFGMMGVGYDRGVAAARNPFLNLVQMRTGNMSPGYIVSASGITLGVSEQALRGFSLIPLQRAAASAAGGADWQAPNACAGFPASGSDYQVCGKLLPDTGIAYMMLTPTKQPPAPAKLQQKLTTPAKPASATSGRASDATAATSLVVPEGTQMTLAIGPAGHPVFSYGFKVGGTAPATPDSVQWRGPLDAPPAHINSGRHVLAATDYAYDAACGRAGFREAATLP</sequence>
<accession>A0ABS3AX53</accession>
<evidence type="ECO:0000256" key="1">
    <source>
        <dbReference type="SAM" id="MobiDB-lite"/>
    </source>
</evidence>
<comment type="caution">
    <text evidence="3">The sequence shown here is derived from an EMBL/GenBank/DDBJ whole genome shotgun (WGS) entry which is preliminary data.</text>
</comment>
<feature type="region of interest" description="Disordered" evidence="1">
    <location>
        <begin position="304"/>
        <end position="329"/>
    </location>
</feature>
<dbReference type="RefSeq" id="WP_206228481.1">
    <property type="nucleotide sequence ID" value="NZ_JAFIWB010000001.1"/>
</dbReference>
<feature type="signal peptide" evidence="2">
    <location>
        <begin position="1"/>
        <end position="22"/>
    </location>
</feature>
<name>A0ABS3AX53_9XANT</name>
<keyword evidence="4" id="KW-1185">Reference proteome</keyword>
<evidence type="ECO:0000313" key="4">
    <source>
        <dbReference type="Proteomes" id="UP000695802"/>
    </source>
</evidence>
<reference evidence="3 4" key="1">
    <citation type="submission" date="2021-02" db="EMBL/GenBank/DDBJ databases">
        <title>Taxonomically Unique Crown Gall-Associated Xanthomonas Stains Have Deficiency in Virulence Repertories.</title>
        <authorList>
            <person name="Mafakheri H."/>
            <person name="Taghavi S.M."/>
            <person name="Dimkic I."/>
            <person name="Nemanja K."/>
            <person name="Osdaghi E."/>
        </authorList>
    </citation>
    <scope>NUCLEOTIDE SEQUENCE [LARGE SCALE GENOMIC DNA]</scope>
    <source>
        <strain evidence="3 4">FX4</strain>
    </source>
</reference>
<protein>
    <submittedName>
        <fullName evidence="3">Uncharacterized protein</fullName>
    </submittedName>
</protein>
<evidence type="ECO:0000256" key="2">
    <source>
        <dbReference type="SAM" id="SignalP"/>
    </source>
</evidence>
<proteinExistence type="predicted"/>
<gene>
    <name evidence="3" type="ORF">JR064_00695</name>
</gene>
<organism evidence="3 4">
    <name type="scientific">Xanthomonas bonasiae</name>
    <dbReference type="NCBI Taxonomy" id="2810351"/>
    <lineage>
        <taxon>Bacteria</taxon>
        <taxon>Pseudomonadati</taxon>
        <taxon>Pseudomonadota</taxon>
        <taxon>Gammaproteobacteria</taxon>
        <taxon>Lysobacterales</taxon>
        <taxon>Lysobacteraceae</taxon>
        <taxon>Xanthomonas</taxon>
    </lineage>
</organism>
<feature type="chain" id="PRO_5047132454" evidence="2">
    <location>
        <begin position="23"/>
        <end position="417"/>
    </location>
</feature>
<evidence type="ECO:0000313" key="3">
    <source>
        <dbReference type="EMBL" id="MBN6100680.1"/>
    </source>
</evidence>
<dbReference type="Proteomes" id="UP000695802">
    <property type="component" value="Unassembled WGS sequence"/>
</dbReference>
<dbReference type="EMBL" id="JAFIWB010000001">
    <property type="protein sequence ID" value="MBN6100680.1"/>
    <property type="molecule type" value="Genomic_DNA"/>
</dbReference>
<keyword evidence="2" id="KW-0732">Signal</keyword>